<comment type="caution">
    <text evidence="1">The sequence shown here is derived from an EMBL/GenBank/DDBJ whole genome shotgun (WGS) entry which is preliminary data.</text>
</comment>
<gene>
    <name evidence="1" type="ORF">DJ019_11495</name>
</gene>
<sequence>MSPSLAVVATNDLKTVSPKTETVAERVRRLQAEARQLAKDHVKALTAAMVDLEQLAAEIAEGGDAYAPGVRDVARRLVEDLESRVQTLEAISART</sequence>
<dbReference type="OrthoDB" id="7190507at2"/>
<proteinExistence type="predicted"/>
<dbReference type="AlphaFoldDB" id="A0A328BF42"/>
<organism evidence="1 2">
    <name type="scientific">Phenylobacterium kunshanense</name>
    <dbReference type="NCBI Taxonomy" id="1445034"/>
    <lineage>
        <taxon>Bacteria</taxon>
        <taxon>Pseudomonadati</taxon>
        <taxon>Pseudomonadota</taxon>
        <taxon>Alphaproteobacteria</taxon>
        <taxon>Caulobacterales</taxon>
        <taxon>Caulobacteraceae</taxon>
        <taxon>Phenylobacterium</taxon>
    </lineage>
</organism>
<dbReference type="Proteomes" id="UP000249524">
    <property type="component" value="Unassembled WGS sequence"/>
</dbReference>
<keyword evidence="2" id="KW-1185">Reference proteome</keyword>
<dbReference type="RefSeq" id="WP_111276173.1">
    <property type="nucleotide sequence ID" value="NZ_QFYS01000004.1"/>
</dbReference>
<dbReference type="EMBL" id="QFYS01000004">
    <property type="protein sequence ID" value="RAK65577.1"/>
    <property type="molecule type" value="Genomic_DNA"/>
</dbReference>
<accession>A0A328BF42</accession>
<protein>
    <submittedName>
        <fullName evidence="1">Uncharacterized protein</fullName>
    </submittedName>
</protein>
<reference evidence="1 2" key="1">
    <citation type="submission" date="2018-05" db="EMBL/GenBank/DDBJ databases">
        <authorList>
            <person name="Lanie J.A."/>
            <person name="Ng W.-L."/>
            <person name="Kazmierczak K.M."/>
            <person name="Andrzejewski T.M."/>
            <person name="Davidsen T.M."/>
            <person name="Wayne K.J."/>
            <person name="Tettelin H."/>
            <person name="Glass J.I."/>
            <person name="Rusch D."/>
            <person name="Podicherti R."/>
            <person name="Tsui H.-C.T."/>
            <person name="Winkler M.E."/>
        </authorList>
    </citation>
    <scope>NUCLEOTIDE SEQUENCE [LARGE SCALE GENOMIC DNA]</scope>
    <source>
        <strain evidence="1 2">BUT-10</strain>
    </source>
</reference>
<name>A0A328BF42_9CAUL</name>
<evidence type="ECO:0000313" key="1">
    <source>
        <dbReference type="EMBL" id="RAK65577.1"/>
    </source>
</evidence>
<evidence type="ECO:0000313" key="2">
    <source>
        <dbReference type="Proteomes" id="UP000249524"/>
    </source>
</evidence>